<dbReference type="Gene3D" id="2.20.25.90">
    <property type="entry name" value="ADC-like domains"/>
    <property type="match status" value="1"/>
</dbReference>
<name>A0AA35TJN1_GEOBA</name>
<evidence type="ECO:0000256" key="2">
    <source>
        <dbReference type="ARBA" id="ARBA00022485"/>
    </source>
</evidence>
<dbReference type="EMBL" id="CASHTH010003749">
    <property type="protein sequence ID" value="CAI8048781.1"/>
    <property type="molecule type" value="Genomic_DNA"/>
</dbReference>
<dbReference type="Gene3D" id="3.30.70.20">
    <property type="match status" value="1"/>
</dbReference>
<dbReference type="Pfam" id="PF22117">
    <property type="entry name" value="Fer4_Nqo3"/>
    <property type="match status" value="1"/>
</dbReference>
<keyword evidence="7" id="KW-0411">Iron-sulfur</keyword>
<dbReference type="GO" id="GO:0016020">
    <property type="term" value="C:membrane"/>
    <property type="evidence" value="ECO:0007669"/>
    <property type="project" value="InterPro"/>
</dbReference>
<evidence type="ECO:0000256" key="1">
    <source>
        <dbReference type="ARBA" id="ARBA00013888"/>
    </source>
</evidence>
<dbReference type="PANTHER" id="PTHR43105">
    <property type="entry name" value="RESPIRATORY NITRATE REDUCTASE"/>
    <property type="match status" value="1"/>
</dbReference>
<evidence type="ECO:0000256" key="3">
    <source>
        <dbReference type="ARBA" id="ARBA00022723"/>
    </source>
</evidence>
<dbReference type="AlphaFoldDB" id="A0AA35TJN1"/>
<dbReference type="InterPro" id="IPR027467">
    <property type="entry name" value="MopterinOxRdtase_cofactor_BS"/>
</dbReference>
<dbReference type="SUPFAM" id="SSF54292">
    <property type="entry name" value="2Fe-2S ferredoxin-like"/>
    <property type="match status" value="1"/>
</dbReference>
<evidence type="ECO:0000256" key="7">
    <source>
        <dbReference type="ARBA" id="ARBA00023014"/>
    </source>
</evidence>
<evidence type="ECO:0000256" key="6">
    <source>
        <dbReference type="ARBA" id="ARBA00023004"/>
    </source>
</evidence>
<dbReference type="GO" id="GO:0046872">
    <property type="term" value="F:metal ion binding"/>
    <property type="evidence" value="ECO:0007669"/>
    <property type="project" value="UniProtKB-KW"/>
</dbReference>
<keyword evidence="3" id="KW-0479">Metal-binding</keyword>
<dbReference type="InterPro" id="IPR017900">
    <property type="entry name" value="4Fe4S_Fe_S_CS"/>
</dbReference>
<evidence type="ECO:0000313" key="12">
    <source>
        <dbReference type="Proteomes" id="UP001174909"/>
    </source>
</evidence>
<sequence>MSVEAQRHQNEIPTLCYDPRLEPFGGCRLCIVELEGARNPVASCTTKATPGMVVRTATDTIEAYRKTLLEMVVGENREVDVSPLRGYASGELTDLRDRYGINGTRITGATSGTSKTDENPFILRDYELCISCYRCVRVCAEQEGDHAINVMNRGFHTQITTEFDGLLKDSACTFCGQCIQTCPTGALADKKALRAADEIADAVPDKTRTICPYCGVGCSVDVLTNNEKIVGIHPAMDGPANEGALCVKGQFAYDFVQHSDRLKTPLIRGDDGELHETTWEEALDKAAEGYRKVQAEHGRYSIYGVASGRAPSEAAYLMQKFIRVGFGTNYIDNCSRA</sequence>
<dbReference type="PROSITE" id="PS00198">
    <property type="entry name" value="4FE4S_FER_1"/>
    <property type="match status" value="1"/>
</dbReference>
<accession>A0AA35TJN1</accession>
<keyword evidence="6" id="KW-0408">Iron</keyword>
<dbReference type="InterPro" id="IPR054351">
    <property type="entry name" value="NADH_UbQ_OxRdtase_ferredoxin"/>
</dbReference>
<dbReference type="FunFam" id="2.20.25.90:FF:000001">
    <property type="entry name" value="Formate dehydrogenase subunit alpha"/>
    <property type="match status" value="1"/>
</dbReference>
<dbReference type="InterPro" id="IPR006656">
    <property type="entry name" value="Mopterin_OxRdtase"/>
</dbReference>
<dbReference type="PROSITE" id="PS51669">
    <property type="entry name" value="4FE4S_MOW_BIS_MGD"/>
    <property type="match status" value="1"/>
</dbReference>
<dbReference type="PROSITE" id="PS00641">
    <property type="entry name" value="COMPLEX1_75K_1"/>
    <property type="match status" value="1"/>
</dbReference>
<dbReference type="SUPFAM" id="SSF53706">
    <property type="entry name" value="Formate dehydrogenase/DMSO reductase, domains 1-3"/>
    <property type="match status" value="1"/>
</dbReference>
<evidence type="ECO:0000313" key="11">
    <source>
        <dbReference type="EMBL" id="CAI8048781.1"/>
    </source>
</evidence>
<dbReference type="PANTHER" id="PTHR43105:SF14">
    <property type="entry name" value="FORMATE DEHYDROGENASE H"/>
    <property type="match status" value="1"/>
</dbReference>
<evidence type="ECO:0000259" key="9">
    <source>
        <dbReference type="PROSITE" id="PS51379"/>
    </source>
</evidence>
<dbReference type="Proteomes" id="UP001174909">
    <property type="component" value="Unassembled WGS sequence"/>
</dbReference>
<comment type="cofactor">
    <cofactor evidence="8">
        <name>[2Fe-2S] cluster</name>
        <dbReference type="ChEBI" id="CHEBI:190135"/>
    </cofactor>
</comment>
<dbReference type="InterPro" id="IPR006963">
    <property type="entry name" value="Mopterin_OxRdtase_4Fe-4S_dom"/>
</dbReference>
<dbReference type="Pfam" id="PF00384">
    <property type="entry name" value="Molybdopterin"/>
    <property type="match status" value="1"/>
</dbReference>
<evidence type="ECO:0000256" key="8">
    <source>
        <dbReference type="ARBA" id="ARBA00034078"/>
    </source>
</evidence>
<dbReference type="PROSITE" id="PS00551">
    <property type="entry name" value="MOLYBDOPTERIN_PROK_1"/>
    <property type="match status" value="1"/>
</dbReference>
<dbReference type="InterPro" id="IPR017896">
    <property type="entry name" value="4Fe4S_Fe-S-bd"/>
</dbReference>
<dbReference type="Pfam" id="PF04879">
    <property type="entry name" value="Molybdop_Fe4S4"/>
    <property type="match status" value="1"/>
</dbReference>
<evidence type="ECO:0000256" key="4">
    <source>
        <dbReference type="ARBA" id="ARBA00022737"/>
    </source>
</evidence>
<keyword evidence="5" id="KW-0560">Oxidoreductase</keyword>
<feature type="domain" description="4Fe-4S ferredoxin-type" evidence="9">
    <location>
        <begin position="163"/>
        <end position="192"/>
    </location>
</feature>
<dbReference type="GO" id="GO:0003954">
    <property type="term" value="F:NADH dehydrogenase activity"/>
    <property type="evidence" value="ECO:0007669"/>
    <property type="project" value="TreeGrafter"/>
</dbReference>
<keyword evidence="2" id="KW-0004">4Fe-4S</keyword>
<keyword evidence="4" id="KW-0677">Repeat</keyword>
<proteinExistence type="predicted"/>
<dbReference type="SMART" id="SM00926">
    <property type="entry name" value="Molybdop_Fe4S4"/>
    <property type="match status" value="1"/>
</dbReference>
<keyword evidence="12" id="KW-1185">Reference proteome</keyword>
<dbReference type="InterPro" id="IPR000283">
    <property type="entry name" value="NADH_UbQ_OxRdtase_75kDa_su_CS"/>
</dbReference>
<dbReference type="InterPro" id="IPR036010">
    <property type="entry name" value="2Fe-2S_ferredoxin-like_sf"/>
</dbReference>
<gene>
    <name evidence="11" type="ORF">GBAR_LOCUS26890</name>
</gene>
<dbReference type="PROSITE" id="PS51379">
    <property type="entry name" value="4FE4S_FER_2"/>
    <property type="match status" value="2"/>
</dbReference>
<feature type="domain" description="4Fe-4S Mo/W bis-MGD-type" evidence="10">
    <location>
        <begin position="204"/>
        <end position="260"/>
    </location>
</feature>
<dbReference type="Pfam" id="PF13510">
    <property type="entry name" value="Fer2_4"/>
    <property type="match status" value="1"/>
</dbReference>
<dbReference type="Gene3D" id="3.40.50.740">
    <property type="match status" value="1"/>
</dbReference>
<dbReference type="FunFam" id="3.30.70.20:FF:000035">
    <property type="entry name" value="Iron hydrogenase 1"/>
    <property type="match status" value="1"/>
</dbReference>
<evidence type="ECO:0000259" key="10">
    <source>
        <dbReference type="PROSITE" id="PS51669"/>
    </source>
</evidence>
<dbReference type="SUPFAM" id="SSF54862">
    <property type="entry name" value="4Fe-4S ferredoxins"/>
    <property type="match status" value="1"/>
</dbReference>
<dbReference type="GO" id="GO:0042773">
    <property type="term" value="P:ATP synthesis coupled electron transport"/>
    <property type="evidence" value="ECO:0007669"/>
    <property type="project" value="InterPro"/>
</dbReference>
<dbReference type="GO" id="GO:0008137">
    <property type="term" value="F:NADH dehydrogenase (ubiquinone) activity"/>
    <property type="evidence" value="ECO:0007669"/>
    <property type="project" value="InterPro"/>
</dbReference>
<protein>
    <recommendedName>
        <fullName evidence="1">NADH-ubiquinone oxidoreductase 75 kDa subunit, mitochondrial</fullName>
    </recommendedName>
</protein>
<comment type="caution">
    <text evidence="11">The sequence shown here is derived from an EMBL/GenBank/DDBJ whole genome shotgun (WGS) entry which is preliminary data.</text>
</comment>
<dbReference type="Gene3D" id="3.10.20.740">
    <property type="match status" value="1"/>
</dbReference>
<dbReference type="GO" id="GO:0051539">
    <property type="term" value="F:4 iron, 4 sulfur cluster binding"/>
    <property type="evidence" value="ECO:0007669"/>
    <property type="project" value="UniProtKB-KW"/>
</dbReference>
<dbReference type="InterPro" id="IPR050123">
    <property type="entry name" value="Prok_molybdopt-oxidoreductase"/>
</dbReference>
<feature type="domain" description="4Fe-4S ferredoxin-type" evidence="9">
    <location>
        <begin position="120"/>
        <end position="153"/>
    </location>
</feature>
<organism evidence="11 12">
    <name type="scientific">Geodia barretti</name>
    <name type="common">Barrett's horny sponge</name>
    <dbReference type="NCBI Taxonomy" id="519541"/>
    <lineage>
        <taxon>Eukaryota</taxon>
        <taxon>Metazoa</taxon>
        <taxon>Porifera</taxon>
        <taxon>Demospongiae</taxon>
        <taxon>Heteroscleromorpha</taxon>
        <taxon>Tetractinellida</taxon>
        <taxon>Astrophorina</taxon>
        <taxon>Geodiidae</taxon>
        <taxon>Geodia</taxon>
    </lineage>
</organism>
<evidence type="ECO:0000256" key="5">
    <source>
        <dbReference type="ARBA" id="ARBA00023002"/>
    </source>
</evidence>
<reference evidence="11" key="1">
    <citation type="submission" date="2023-03" db="EMBL/GenBank/DDBJ databases">
        <authorList>
            <person name="Steffen K."/>
            <person name="Cardenas P."/>
        </authorList>
    </citation>
    <scope>NUCLEOTIDE SEQUENCE</scope>
</reference>